<name>A0ABY3FHX9_9GAMM</name>
<proteinExistence type="predicted"/>
<dbReference type="EMBL" id="VNFF01000002">
    <property type="protein sequence ID" value="TVU85933.1"/>
    <property type="molecule type" value="Genomic_DNA"/>
</dbReference>
<dbReference type="InterPro" id="IPR043128">
    <property type="entry name" value="Rev_trsase/Diguanyl_cyclase"/>
</dbReference>
<feature type="transmembrane region" description="Helical" evidence="1">
    <location>
        <begin position="282"/>
        <end position="301"/>
    </location>
</feature>
<sequence length="850" mass="96239">MYCLYNAHGVTVDQASILARTYCIKILLILFSITATTPLLADEVISSGWIVPANTPFQTTKPLLEQVVATDSKTDLSHVRIKAEQGYWFIIDLDKQSQSKIEVIYADNSHLAQLDFYTLDENFNPLVEVNNDAYRYVNKVLPHALLPEDEARWAVIYARHSEDDRLSIGLATGNEFANLINKKLRNFFLITGLLLLCLAVVGTVYGLSHQAKSLYLLAYLMCVLSEFLIAKGVLNYFNIEFASLWYTKLQFSFQVLALGVINFYFIHYLQSQNLLNARQDKLTVYISLFCFAAILSCFMKQSVHLTVVILCLGFMLVMLSYLFFYWLSNTKKVVQFKFVLAWFAVILQTLCWQATLVAGAQIQQFNDVLLVVNVIAAVMALLIHERKCVKQYSYSLTHDDDTKLPNKQLLIKRLDSEVKLAIEHSLLLFRPAVLINARANFGYEHVNEQIKLTMGKLAQQLASMNVLCVEANHQHSRCIARLDDSTYGVVIIGKLELSQIEQFVCVINSVFAEGLTHKRIHLIDKVEIGVANYPLHASTSLQLVQRGLQALAVKPLHGERWHMFNIENVTLSQRRIAIASALKEAIECDQLSLFFQPQIYLNTGKVHGAEALLRWEHPQLGNVPPDLFIPIAESSGIISDLTEWVITQALQYQKKMIVLLPEHIVSINISAKDLLRKDLPVLFITLLNEHQLNSANVMLELTESATLFEGVDIKNALNDYRLIGVKIAIDDFGTGYSSLAYLSKMGFDEIKIDKQFVMNIEYSKNDQTICRATCDIAKSLGSYVVAEGIEDSQSMAKLQSYGCEVGQGYFFSRPLPFDDYMQWLEENLETTTVFVNDLKKVVDLIGKNNY</sequence>
<dbReference type="Pfam" id="PF00563">
    <property type="entry name" value="EAL"/>
    <property type="match status" value="1"/>
</dbReference>
<dbReference type="InterPro" id="IPR035919">
    <property type="entry name" value="EAL_sf"/>
</dbReference>
<keyword evidence="1" id="KW-0812">Transmembrane</keyword>
<feature type="transmembrane region" description="Helical" evidence="1">
    <location>
        <begin position="187"/>
        <end position="207"/>
    </location>
</feature>
<dbReference type="PANTHER" id="PTHR33121:SF79">
    <property type="entry name" value="CYCLIC DI-GMP PHOSPHODIESTERASE PDED-RELATED"/>
    <property type="match status" value="1"/>
</dbReference>
<comment type="caution">
    <text evidence="3">The sequence shown here is derived from an EMBL/GenBank/DDBJ whole genome shotgun (WGS) entry which is preliminary data.</text>
</comment>
<dbReference type="InterPro" id="IPR001633">
    <property type="entry name" value="EAL_dom"/>
</dbReference>
<evidence type="ECO:0000256" key="1">
    <source>
        <dbReference type="SAM" id="Phobius"/>
    </source>
</evidence>
<dbReference type="InterPro" id="IPR050706">
    <property type="entry name" value="Cyclic-di-GMP_PDE-like"/>
</dbReference>
<evidence type="ECO:0000313" key="3">
    <source>
        <dbReference type="EMBL" id="TVU85933.1"/>
    </source>
</evidence>
<keyword evidence="1" id="KW-1133">Transmembrane helix</keyword>
<accession>A0ABY3FHX9</accession>
<dbReference type="SMART" id="SM00052">
    <property type="entry name" value="EAL"/>
    <property type="match status" value="1"/>
</dbReference>
<dbReference type="PANTHER" id="PTHR33121">
    <property type="entry name" value="CYCLIC DI-GMP PHOSPHODIESTERASE PDEF"/>
    <property type="match status" value="1"/>
</dbReference>
<organism evidence="3 4">
    <name type="scientific">Pseudoalteromonas neustonica</name>
    <dbReference type="NCBI Taxonomy" id="1840331"/>
    <lineage>
        <taxon>Bacteria</taxon>
        <taxon>Pseudomonadati</taxon>
        <taxon>Pseudomonadota</taxon>
        <taxon>Gammaproteobacteria</taxon>
        <taxon>Alteromonadales</taxon>
        <taxon>Pseudoalteromonadaceae</taxon>
        <taxon>Pseudoalteromonas</taxon>
    </lineage>
</organism>
<dbReference type="Gene3D" id="3.20.20.450">
    <property type="entry name" value="EAL domain"/>
    <property type="match status" value="1"/>
</dbReference>
<feature type="transmembrane region" description="Helical" evidence="1">
    <location>
        <begin position="214"/>
        <end position="237"/>
    </location>
</feature>
<keyword evidence="1" id="KW-0472">Membrane</keyword>
<feature type="domain" description="EAL" evidence="2">
    <location>
        <begin position="575"/>
        <end position="828"/>
    </location>
</feature>
<feature type="transmembrane region" description="Helical" evidence="1">
    <location>
        <begin position="249"/>
        <end position="270"/>
    </location>
</feature>
<dbReference type="Gene3D" id="3.30.70.270">
    <property type="match status" value="1"/>
</dbReference>
<dbReference type="Proteomes" id="UP000317938">
    <property type="component" value="Unassembled WGS sequence"/>
</dbReference>
<feature type="transmembrane region" description="Helical" evidence="1">
    <location>
        <begin position="339"/>
        <end position="362"/>
    </location>
</feature>
<reference evidence="3 4" key="1">
    <citation type="submission" date="2019-07" db="EMBL/GenBank/DDBJ databases">
        <title>Diversity of Bacteria from Kongsfjorden, Arctic.</title>
        <authorList>
            <person name="Yu Y."/>
        </authorList>
    </citation>
    <scope>NUCLEOTIDE SEQUENCE [LARGE SCALE GENOMIC DNA]</scope>
    <source>
        <strain evidence="3 4">SM1927</strain>
    </source>
</reference>
<dbReference type="SUPFAM" id="SSF141868">
    <property type="entry name" value="EAL domain-like"/>
    <property type="match status" value="1"/>
</dbReference>
<feature type="transmembrane region" description="Helical" evidence="1">
    <location>
        <begin position="307"/>
        <end position="327"/>
    </location>
</feature>
<gene>
    <name evidence="3" type="ORF">FQP85_02325</name>
</gene>
<evidence type="ECO:0000259" key="2">
    <source>
        <dbReference type="PROSITE" id="PS50883"/>
    </source>
</evidence>
<protein>
    <submittedName>
        <fullName evidence="3">EAL domain-containing protein</fullName>
    </submittedName>
</protein>
<evidence type="ECO:0000313" key="4">
    <source>
        <dbReference type="Proteomes" id="UP000317938"/>
    </source>
</evidence>
<dbReference type="CDD" id="cd01948">
    <property type="entry name" value="EAL"/>
    <property type="match status" value="1"/>
</dbReference>
<dbReference type="PROSITE" id="PS50883">
    <property type="entry name" value="EAL"/>
    <property type="match status" value="1"/>
</dbReference>
<keyword evidence="4" id="KW-1185">Reference proteome</keyword>